<dbReference type="GO" id="GO:0009279">
    <property type="term" value="C:cell outer membrane"/>
    <property type="evidence" value="ECO:0007669"/>
    <property type="project" value="UniProtKB-SubCell"/>
</dbReference>
<reference evidence="10 11" key="1">
    <citation type="submission" date="2020-07" db="EMBL/GenBank/DDBJ databases">
        <title>Bacterium isolated from marine sediment.</title>
        <authorList>
            <person name="Shang D."/>
        </authorList>
    </citation>
    <scope>NUCLEOTIDE SEQUENCE [LARGE SCALE GENOMIC DNA]</scope>
    <source>
        <strain evidence="10 11">F6074</strain>
    </source>
</reference>
<dbReference type="Gene3D" id="2.60.40.1120">
    <property type="entry name" value="Carboxypeptidase-like, regulatory domain"/>
    <property type="match status" value="1"/>
</dbReference>
<evidence type="ECO:0000313" key="10">
    <source>
        <dbReference type="EMBL" id="MBA6153097.1"/>
    </source>
</evidence>
<dbReference type="NCBIfam" id="TIGR04057">
    <property type="entry name" value="SusC_RagA_signa"/>
    <property type="match status" value="1"/>
</dbReference>
<name>A0A7W2M5H2_9FLAO</name>
<evidence type="ECO:0000256" key="2">
    <source>
        <dbReference type="ARBA" id="ARBA00022448"/>
    </source>
</evidence>
<keyword evidence="11" id="KW-1185">Reference proteome</keyword>
<comment type="caution">
    <text evidence="10">The sequence shown here is derived from an EMBL/GenBank/DDBJ whole genome shotgun (WGS) entry which is preliminary data.</text>
</comment>
<dbReference type="InterPro" id="IPR012910">
    <property type="entry name" value="Plug_dom"/>
</dbReference>
<feature type="chain" id="PRO_5030533833" evidence="8">
    <location>
        <begin position="30"/>
        <end position="1001"/>
    </location>
</feature>
<dbReference type="InterPro" id="IPR023997">
    <property type="entry name" value="TonB-dep_OMP_SusC/RagA_CS"/>
</dbReference>
<keyword evidence="8" id="KW-0732">Signal</keyword>
<comment type="subcellular location">
    <subcellularLocation>
        <location evidence="1 7">Cell outer membrane</location>
        <topology evidence="1 7">Multi-pass membrane protein</topology>
    </subcellularLocation>
</comment>
<dbReference type="InterPro" id="IPR036942">
    <property type="entry name" value="Beta-barrel_TonB_sf"/>
</dbReference>
<dbReference type="InterPro" id="IPR039426">
    <property type="entry name" value="TonB-dep_rcpt-like"/>
</dbReference>
<evidence type="ECO:0000256" key="4">
    <source>
        <dbReference type="ARBA" id="ARBA00022692"/>
    </source>
</evidence>
<feature type="domain" description="TonB-dependent receptor plug" evidence="9">
    <location>
        <begin position="123"/>
        <end position="247"/>
    </location>
</feature>
<evidence type="ECO:0000313" key="11">
    <source>
        <dbReference type="Proteomes" id="UP000541857"/>
    </source>
</evidence>
<proteinExistence type="inferred from homology"/>
<evidence type="ECO:0000256" key="5">
    <source>
        <dbReference type="ARBA" id="ARBA00023136"/>
    </source>
</evidence>
<dbReference type="PROSITE" id="PS52016">
    <property type="entry name" value="TONB_DEPENDENT_REC_3"/>
    <property type="match status" value="1"/>
</dbReference>
<dbReference type="AlphaFoldDB" id="A0A7W2M5H2"/>
<evidence type="ECO:0000256" key="3">
    <source>
        <dbReference type="ARBA" id="ARBA00022452"/>
    </source>
</evidence>
<evidence type="ECO:0000256" key="8">
    <source>
        <dbReference type="SAM" id="SignalP"/>
    </source>
</evidence>
<dbReference type="SUPFAM" id="SSF56935">
    <property type="entry name" value="Porins"/>
    <property type="match status" value="1"/>
</dbReference>
<keyword evidence="4 7" id="KW-0812">Transmembrane</keyword>
<evidence type="ECO:0000256" key="1">
    <source>
        <dbReference type="ARBA" id="ARBA00004571"/>
    </source>
</evidence>
<dbReference type="Proteomes" id="UP000541857">
    <property type="component" value="Unassembled WGS sequence"/>
</dbReference>
<dbReference type="InterPro" id="IPR008969">
    <property type="entry name" value="CarboxyPept-like_regulatory"/>
</dbReference>
<keyword evidence="5 7" id="KW-0472">Membrane</keyword>
<keyword evidence="6 7" id="KW-0998">Cell outer membrane</keyword>
<dbReference type="RefSeq" id="WP_182205406.1">
    <property type="nucleotide sequence ID" value="NZ_JACGLT010000007.1"/>
</dbReference>
<dbReference type="Pfam" id="PF13715">
    <property type="entry name" value="CarbopepD_reg_2"/>
    <property type="match status" value="1"/>
</dbReference>
<dbReference type="Gene3D" id="2.170.130.10">
    <property type="entry name" value="TonB-dependent receptor, plug domain"/>
    <property type="match status" value="1"/>
</dbReference>
<gene>
    <name evidence="10" type="ORF">H3Z82_10200</name>
</gene>
<dbReference type="Pfam" id="PF07715">
    <property type="entry name" value="Plug"/>
    <property type="match status" value="1"/>
</dbReference>
<keyword evidence="2 7" id="KW-0813">Transport</keyword>
<dbReference type="EMBL" id="JACGLT010000007">
    <property type="protein sequence ID" value="MBA6153097.1"/>
    <property type="molecule type" value="Genomic_DNA"/>
</dbReference>
<organism evidence="10 11">
    <name type="scientific">Gelidibacter maritimus</name>
    <dbReference type="NCBI Taxonomy" id="2761487"/>
    <lineage>
        <taxon>Bacteria</taxon>
        <taxon>Pseudomonadati</taxon>
        <taxon>Bacteroidota</taxon>
        <taxon>Flavobacteriia</taxon>
        <taxon>Flavobacteriales</taxon>
        <taxon>Flavobacteriaceae</taxon>
        <taxon>Gelidibacter</taxon>
    </lineage>
</organism>
<dbReference type="NCBIfam" id="TIGR04056">
    <property type="entry name" value="OMP_RagA_SusC"/>
    <property type="match status" value="1"/>
</dbReference>
<dbReference type="SUPFAM" id="SSF49464">
    <property type="entry name" value="Carboxypeptidase regulatory domain-like"/>
    <property type="match status" value="1"/>
</dbReference>
<dbReference type="InterPro" id="IPR037066">
    <property type="entry name" value="Plug_dom_sf"/>
</dbReference>
<keyword evidence="3 7" id="KW-1134">Transmembrane beta strand</keyword>
<evidence type="ECO:0000256" key="6">
    <source>
        <dbReference type="ARBA" id="ARBA00023237"/>
    </source>
</evidence>
<dbReference type="InterPro" id="IPR023996">
    <property type="entry name" value="TonB-dep_OMP_SusC/RagA"/>
</dbReference>
<evidence type="ECO:0000256" key="7">
    <source>
        <dbReference type="PROSITE-ProRule" id="PRU01360"/>
    </source>
</evidence>
<evidence type="ECO:0000259" key="9">
    <source>
        <dbReference type="Pfam" id="PF07715"/>
    </source>
</evidence>
<feature type="signal peptide" evidence="8">
    <location>
        <begin position="1"/>
        <end position="29"/>
    </location>
</feature>
<sequence>MIKNYKSVRRRRIFVSCLFFLSVSLTLSAQDLLVSGQVTDGQLPISGANVLIKNTTNGVVTDFDGRYTITARPTDTLQISYLGYTTLTIPINNHSTINVTLQEDATALGEVQINAGYYSTTDREKTGSIARITAKEIELQPVNNPLGAMQGYMSGVNIVQNTGVPGGGYDIQIRGKNFINGGTDPLFIVDGVPFSSQSLGATEVSGLILRGNISPLNSINPNDIESIEVLKDADATAIYGSRGANGVVLITSKKGIVGKTQLQIDFSNSLGQVSNFVELMNTEQYLEVRREGIINDGFEAYLDNPSFDFAWPDLKTWDQNRYTDWQKELIGGNAHRRNAQLRLSGGNPQTRYLISAAHQNESTVFPGKSNYKKTSVHNNINHHSQGGKFTINLSTIYTHEKNSLPQEDFSYSAYTLEPNAPKLYNEVGELNWENNSWDNPLASLLEEYRANINSLNANTYISYKLMPNLEFKSSLGFNSYRLDSFKTLPSSATNPALGFIPQNYSNLTTNASQRQSWIVEPQLQWKHQWKKIKLDILFGTTFQKETNKQLVQKGTGYPNNSLLRNLAAAEIVKVQRDMDGEYSYTAVFGRINLNLDERYILNLTGRRDGSSRFGPGRQFGNFGAVGIAWVFSEEDIFKNNTILSFGKFRASYGITGSDNIGDYKFLNTYNITGYDYDGTTALQPTGIFNPIFGWESNKKLETAIELALLKDRINLTTSWYRNKSSNQLIGIPLAATTGFSQLTGNFDATVENTGFEMDIQTVNLKTNYLKWSTSFNITLPENKLVKFDDLENSTFANRYVIGQPLTIVKLYHALGVNPETGIYQFKDYNGDGNISSLADRQWAKDLAPEFYGGFGNTLSYGNLTLNVFFQFKKQQAFNLMRFSTIPGYRRNAPVDLFDRWQQNGDIKAIQKSSGGFGMGVDTGSLQQDSSAAVSDASFIRLRNISLNYKVPQISNNLDINVYLQGQNLLTFTNYKGPDPEYPSYSRLPPLRQFTLGMKIAF</sequence>
<protein>
    <submittedName>
        <fullName evidence="10">SusC/RagA family TonB-linked outer membrane protein</fullName>
    </submittedName>
</protein>
<dbReference type="Gene3D" id="2.40.170.20">
    <property type="entry name" value="TonB-dependent receptor, beta-barrel domain"/>
    <property type="match status" value="1"/>
</dbReference>
<comment type="similarity">
    <text evidence="7">Belongs to the TonB-dependent receptor family.</text>
</comment>
<accession>A0A7W2M5H2</accession>